<dbReference type="GO" id="GO:0009231">
    <property type="term" value="P:riboflavin biosynthetic process"/>
    <property type="evidence" value="ECO:0007669"/>
    <property type="project" value="InterPro"/>
</dbReference>
<sequence length="374" mass="38661">MPASLPVASLAAAPCDFIYPFRHRRGRRAGPSSRPLARRADASHGSARRAGSDRSAGRRGVGDMGAVCGTPNAASADAEVNVADAARPALSPIPKSDAGDKTVVALGKFDAMHRGHRELARAASKMGAPHLVSFGGMAEVLGWAPKLNVVAETDRARVRATWAEACGGKVPGEVVVPFADVRRMPPEAFVAFLKDTLHVSGIVAGSDYRFGFKAAGTAEALAQIGEAMGLDVTIVDLVPSGEDDAKSETLETKAYTAQVSSTRVRACLAAGDVEQAARLLGRPHRLVLDASQAYASGDGASGGETATYPTRAALNQYPAVGTYEGVLPVPEETPDAKPVRVTVRVTETEVAVTAPSAADLAAFAGGVDLTARAR</sequence>
<keyword evidence="4" id="KW-0288">FMN</keyword>
<evidence type="ECO:0000256" key="5">
    <source>
        <dbReference type="ARBA" id="ARBA00022679"/>
    </source>
</evidence>
<dbReference type="InterPro" id="IPR015864">
    <property type="entry name" value="FAD_synthase"/>
</dbReference>
<evidence type="ECO:0000256" key="6">
    <source>
        <dbReference type="ARBA" id="ARBA00022695"/>
    </source>
</evidence>
<dbReference type="Pfam" id="PF06574">
    <property type="entry name" value="FAD_syn"/>
    <property type="match status" value="1"/>
</dbReference>
<comment type="pathway">
    <text evidence="1">Cofactor biosynthesis; FAD biosynthesis; FAD from FMN: step 1/1.</text>
</comment>
<evidence type="ECO:0000256" key="7">
    <source>
        <dbReference type="ARBA" id="ARBA00022741"/>
    </source>
</evidence>
<evidence type="ECO:0000256" key="9">
    <source>
        <dbReference type="ARBA" id="ARBA00022840"/>
    </source>
</evidence>
<feature type="region of interest" description="Disordered" evidence="10">
    <location>
        <begin position="26"/>
        <end position="64"/>
    </location>
</feature>
<dbReference type="EMBL" id="HBEN01007001">
    <property type="protein sequence ID" value="CAD8439404.1"/>
    <property type="molecule type" value="Transcribed_RNA"/>
</dbReference>
<dbReference type="AlphaFoldDB" id="A0A7S0D0G8"/>
<name>A0A7S0D0G8_MICPS</name>
<keyword evidence="5" id="KW-0808">Transferase</keyword>
<evidence type="ECO:0000256" key="10">
    <source>
        <dbReference type="SAM" id="MobiDB-lite"/>
    </source>
</evidence>
<dbReference type="InterPro" id="IPR014729">
    <property type="entry name" value="Rossmann-like_a/b/a_fold"/>
</dbReference>
<gene>
    <name evidence="12" type="ORF">MSP1401_LOCUS5743</name>
</gene>
<feature type="domain" description="FAD synthetase" evidence="11">
    <location>
        <begin position="100"/>
        <end position="246"/>
    </location>
</feature>
<evidence type="ECO:0000259" key="11">
    <source>
        <dbReference type="Pfam" id="PF06574"/>
    </source>
</evidence>
<keyword evidence="9" id="KW-0067">ATP-binding</keyword>
<keyword evidence="7" id="KW-0547">Nucleotide-binding</keyword>
<dbReference type="GO" id="GO:0006747">
    <property type="term" value="P:FAD biosynthetic process"/>
    <property type="evidence" value="ECO:0007669"/>
    <property type="project" value="UniProtKB-UniPathway"/>
</dbReference>
<evidence type="ECO:0000256" key="2">
    <source>
        <dbReference type="ARBA" id="ARBA00012393"/>
    </source>
</evidence>
<evidence type="ECO:0000256" key="4">
    <source>
        <dbReference type="ARBA" id="ARBA00022643"/>
    </source>
</evidence>
<protein>
    <recommendedName>
        <fullName evidence="2">FAD synthase</fullName>
        <ecNumber evidence="2">2.7.7.2</ecNumber>
    </recommendedName>
</protein>
<keyword evidence="8" id="KW-0274">FAD</keyword>
<dbReference type="EC" id="2.7.7.2" evidence="2"/>
<reference evidence="12" key="1">
    <citation type="submission" date="2021-01" db="EMBL/GenBank/DDBJ databases">
        <authorList>
            <person name="Corre E."/>
            <person name="Pelletier E."/>
            <person name="Niang G."/>
            <person name="Scheremetjew M."/>
            <person name="Finn R."/>
            <person name="Kale V."/>
            <person name="Holt S."/>
            <person name="Cochrane G."/>
            <person name="Meng A."/>
            <person name="Brown T."/>
            <person name="Cohen L."/>
        </authorList>
    </citation>
    <scope>NUCLEOTIDE SEQUENCE</scope>
    <source>
        <strain evidence="12">CCAC1681</strain>
    </source>
</reference>
<dbReference type="Gene3D" id="3.40.50.620">
    <property type="entry name" value="HUPs"/>
    <property type="match status" value="1"/>
</dbReference>
<evidence type="ECO:0000256" key="1">
    <source>
        <dbReference type="ARBA" id="ARBA00004726"/>
    </source>
</evidence>
<proteinExistence type="predicted"/>
<dbReference type="GO" id="GO:0005524">
    <property type="term" value="F:ATP binding"/>
    <property type="evidence" value="ECO:0007669"/>
    <property type="project" value="UniProtKB-KW"/>
</dbReference>
<accession>A0A7S0D0G8</accession>
<dbReference type="UniPathway" id="UPA00277">
    <property type="reaction ID" value="UER00407"/>
</dbReference>
<dbReference type="CDD" id="cd02064">
    <property type="entry name" value="FAD_synthetase_N"/>
    <property type="match status" value="1"/>
</dbReference>
<organism evidence="12">
    <name type="scientific">Micromonas pusilla</name>
    <name type="common">Picoplanktonic green alga</name>
    <name type="synonym">Chromulina pusilla</name>
    <dbReference type="NCBI Taxonomy" id="38833"/>
    <lineage>
        <taxon>Eukaryota</taxon>
        <taxon>Viridiplantae</taxon>
        <taxon>Chlorophyta</taxon>
        <taxon>Mamiellophyceae</taxon>
        <taxon>Mamiellales</taxon>
        <taxon>Mamiellaceae</taxon>
        <taxon>Micromonas</taxon>
    </lineage>
</organism>
<dbReference type="GO" id="GO:0003919">
    <property type="term" value="F:FMN adenylyltransferase activity"/>
    <property type="evidence" value="ECO:0007669"/>
    <property type="project" value="UniProtKB-EC"/>
</dbReference>
<keyword evidence="3" id="KW-0285">Flavoprotein</keyword>
<evidence type="ECO:0000313" key="12">
    <source>
        <dbReference type="EMBL" id="CAD8439404.1"/>
    </source>
</evidence>
<dbReference type="SUPFAM" id="SSF52374">
    <property type="entry name" value="Nucleotidylyl transferase"/>
    <property type="match status" value="1"/>
</dbReference>
<evidence type="ECO:0000256" key="8">
    <source>
        <dbReference type="ARBA" id="ARBA00022827"/>
    </source>
</evidence>
<keyword evidence="6" id="KW-0548">Nucleotidyltransferase</keyword>
<evidence type="ECO:0000256" key="3">
    <source>
        <dbReference type="ARBA" id="ARBA00022630"/>
    </source>
</evidence>